<keyword evidence="2" id="KW-0659">Purine metabolism</keyword>
<comment type="catalytic activity">
    <reaction evidence="4">
        <text>(S)-ureidoglycolate = urea + glyoxylate</text>
        <dbReference type="Rhea" id="RHEA:11304"/>
        <dbReference type="ChEBI" id="CHEBI:16199"/>
        <dbReference type="ChEBI" id="CHEBI:36655"/>
        <dbReference type="ChEBI" id="CHEBI:57296"/>
        <dbReference type="EC" id="4.3.2.3"/>
    </reaction>
</comment>
<evidence type="ECO:0000313" key="6">
    <source>
        <dbReference type="Proteomes" id="UP001481677"/>
    </source>
</evidence>
<evidence type="ECO:0000313" key="5">
    <source>
        <dbReference type="EMBL" id="MEM5346145.1"/>
    </source>
</evidence>
<dbReference type="SUPFAM" id="SSF51182">
    <property type="entry name" value="RmlC-like cupins"/>
    <property type="match status" value="1"/>
</dbReference>
<dbReference type="GO" id="GO:0050385">
    <property type="term" value="F:ureidoglycolate lyase activity"/>
    <property type="evidence" value="ECO:0007669"/>
    <property type="project" value="UniProtKB-EC"/>
</dbReference>
<sequence>MSIPLIHVEQLTPESFSPYGWILGKRAPMSCEEPSFQSRSLSIWREHLFDAGSVNDTEVLWATFGESSDVVSELEARRLTQQVTVPLTAPLILIVAAPQTTRVPDMDSLKAFEIPIGMGICIRPWCWHTTRTFSGEATALMLSRRSTSFDLIVHLHTGAPLSESTRIPIGPHRIVAPRRTISFAGATGFARVAG</sequence>
<dbReference type="EC" id="4.3.2.3" evidence="5"/>
<dbReference type="Pfam" id="PF04115">
    <property type="entry name" value="Ureidogly_lyase"/>
    <property type="match status" value="1"/>
</dbReference>
<gene>
    <name evidence="5" type="ORF">V4C56_41790</name>
</gene>
<accession>A0ABU9RHB4</accession>
<keyword evidence="3 5" id="KW-0456">Lyase</keyword>
<organism evidence="5 6">
    <name type="scientific">Paraburkholderia azotifigens</name>
    <dbReference type="NCBI Taxonomy" id="2057004"/>
    <lineage>
        <taxon>Bacteria</taxon>
        <taxon>Pseudomonadati</taxon>
        <taxon>Pseudomonadota</taxon>
        <taxon>Betaproteobacteria</taxon>
        <taxon>Burkholderiales</taxon>
        <taxon>Burkholderiaceae</taxon>
        <taxon>Paraburkholderia</taxon>
    </lineage>
</organism>
<keyword evidence="6" id="KW-1185">Reference proteome</keyword>
<comment type="subunit">
    <text evidence="1">Homodimer.</text>
</comment>
<evidence type="ECO:0000256" key="2">
    <source>
        <dbReference type="ARBA" id="ARBA00022631"/>
    </source>
</evidence>
<evidence type="ECO:0000256" key="1">
    <source>
        <dbReference type="ARBA" id="ARBA00011738"/>
    </source>
</evidence>
<dbReference type="InterPro" id="IPR007247">
    <property type="entry name" value="Ureidogly_lyase"/>
</dbReference>
<dbReference type="InterPro" id="IPR011051">
    <property type="entry name" value="RmlC_Cupin_sf"/>
</dbReference>
<protein>
    <submittedName>
        <fullName evidence="5">Ureidoglycolate lyase</fullName>
        <ecNumber evidence="5">4.3.2.3</ecNumber>
    </submittedName>
</protein>
<evidence type="ECO:0000256" key="3">
    <source>
        <dbReference type="ARBA" id="ARBA00023239"/>
    </source>
</evidence>
<evidence type="ECO:0000256" key="4">
    <source>
        <dbReference type="ARBA" id="ARBA00047684"/>
    </source>
</evidence>
<dbReference type="InterPro" id="IPR024060">
    <property type="entry name" value="Ureidoglycolate_lyase_dom_sf"/>
</dbReference>
<proteinExistence type="predicted"/>
<dbReference type="EMBL" id="JAZHGA010000066">
    <property type="protein sequence ID" value="MEM5346145.1"/>
    <property type="molecule type" value="Genomic_DNA"/>
</dbReference>
<dbReference type="Proteomes" id="UP001481677">
    <property type="component" value="Unassembled WGS sequence"/>
</dbReference>
<dbReference type="RefSeq" id="WP_342959778.1">
    <property type="nucleotide sequence ID" value="NZ_JAZHFZ010000067.1"/>
</dbReference>
<comment type="caution">
    <text evidence="5">The sequence shown here is derived from an EMBL/GenBank/DDBJ whole genome shotgun (WGS) entry which is preliminary data.</text>
</comment>
<reference evidence="5 6" key="1">
    <citation type="submission" date="2024-01" db="EMBL/GenBank/DDBJ databases">
        <title>The diversity of rhizobia nodulating Mimosa spp. in eleven states of Brazil covering several biomes is determined by host plant, location, and edaphic factors.</title>
        <authorList>
            <person name="Rouws L."/>
            <person name="Barauna A."/>
            <person name="Beukes C."/>
            <person name="De Faria S.M."/>
            <person name="Gross E."/>
            <person name="Dos Reis Junior F.B."/>
            <person name="Simon M."/>
            <person name="Maluk M."/>
            <person name="Odee D.W."/>
            <person name="Kenicer G."/>
            <person name="Young J.P.W."/>
            <person name="Reis V.M."/>
            <person name="Zilli J."/>
            <person name="James E.K."/>
        </authorList>
    </citation>
    <scope>NUCLEOTIDE SEQUENCE [LARGE SCALE GENOMIC DNA]</scope>
    <source>
        <strain evidence="5 6">JPY530</strain>
    </source>
</reference>
<name>A0ABU9RHB4_9BURK</name>
<dbReference type="Gene3D" id="2.60.120.480">
    <property type="entry name" value="Ureidoglycolate hydrolase"/>
    <property type="match status" value="1"/>
</dbReference>